<dbReference type="OrthoDB" id="274765at2759"/>
<dbReference type="SMART" id="SM01374">
    <property type="entry name" value="Ribosomal_L14"/>
    <property type="match status" value="1"/>
</dbReference>
<dbReference type="FunCoup" id="A0A1Y1UD33">
    <property type="interactions" value="61"/>
</dbReference>
<dbReference type="Pfam" id="PF00238">
    <property type="entry name" value="Ribosomal_L14"/>
    <property type="match status" value="1"/>
</dbReference>
<evidence type="ECO:0000313" key="5">
    <source>
        <dbReference type="EMBL" id="ORX35434.1"/>
    </source>
</evidence>
<keyword evidence="6" id="KW-1185">Reference proteome</keyword>
<evidence type="ECO:0000256" key="1">
    <source>
        <dbReference type="ARBA" id="ARBA00010745"/>
    </source>
</evidence>
<dbReference type="Gene3D" id="2.40.150.20">
    <property type="entry name" value="Ribosomal protein L14"/>
    <property type="match status" value="1"/>
</dbReference>
<dbReference type="EMBL" id="NBSH01000011">
    <property type="protein sequence ID" value="ORX35434.1"/>
    <property type="molecule type" value="Genomic_DNA"/>
</dbReference>
<accession>A0A1Y1UD33</accession>
<organism evidence="5 6">
    <name type="scientific">Kockovaella imperatae</name>
    <dbReference type="NCBI Taxonomy" id="4999"/>
    <lineage>
        <taxon>Eukaryota</taxon>
        <taxon>Fungi</taxon>
        <taxon>Dikarya</taxon>
        <taxon>Basidiomycota</taxon>
        <taxon>Agaricomycotina</taxon>
        <taxon>Tremellomycetes</taxon>
        <taxon>Tremellales</taxon>
        <taxon>Cuniculitremaceae</taxon>
        <taxon>Kockovaella</taxon>
    </lineage>
</organism>
<comment type="similarity">
    <text evidence="1 4">Belongs to the universal ribosomal protein uL14 family.</text>
</comment>
<evidence type="ECO:0000313" key="6">
    <source>
        <dbReference type="Proteomes" id="UP000193218"/>
    </source>
</evidence>
<dbReference type="GO" id="GO:0006412">
    <property type="term" value="P:translation"/>
    <property type="evidence" value="ECO:0007669"/>
    <property type="project" value="InterPro"/>
</dbReference>
<evidence type="ECO:0000256" key="4">
    <source>
        <dbReference type="RuleBase" id="RU003949"/>
    </source>
</evidence>
<dbReference type="InParanoid" id="A0A1Y1UD33"/>
<dbReference type="CDD" id="cd00337">
    <property type="entry name" value="Ribosomal_uL14"/>
    <property type="match status" value="1"/>
</dbReference>
<dbReference type="GO" id="GO:0070180">
    <property type="term" value="F:large ribosomal subunit rRNA binding"/>
    <property type="evidence" value="ECO:0007669"/>
    <property type="project" value="TreeGrafter"/>
</dbReference>
<dbReference type="RefSeq" id="XP_021869624.1">
    <property type="nucleotide sequence ID" value="XM_022016564.1"/>
</dbReference>
<dbReference type="STRING" id="4999.A0A1Y1UD33"/>
<dbReference type="SUPFAM" id="SSF50193">
    <property type="entry name" value="Ribosomal protein L14"/>
    <property type="match status" value="1"/>
</dbReference>
<sequence length="144" mass="15410">MLGLKSVLNVIDNTGVTRAELINVYKVKTKAKKSVGTGTVGDMIKVVVKKSRTVTTGDNKPNTNRLRKGDMAKAVIVRCKKSEMRPDGTQIRFDDSACVLLNNKGEMMGSRVSGPVSQALKDVADAGVPGGRWAKILSIAPKVL</sequence>
<dbReference type="PANTHER" id="PTHR11761">
    <property type="entry name" value="50S/60S RIBOSOMAL PROTEIN L14/L23"/>
    <property type="match status" value="1"/>
</dbReference>
<gene>
    <name evidence="5" type="ORF">BD324DRAFT_632820</name>
</gene>
<proteinExistence type="inferred from homology"/>
<dbReference type="Proteomes" id="UP000193218">
    <property type="component" value="Unassembled WGS sequence"/>
</dbReference>
<dbReference type="InterPro" id="IPR036853">
    <property type="entry name" value="Ribosomal_uL14_sf"/>
</dbReference>
<reference evidence="5 6" key="1">
    <citation type="submission" date="2017-03" db="EMBL/GenBank/DDBJ databases">
        <title>Widespread Adenine N6-methylation of Active Genes in Fungi.</title>
        <authorList>
            <consortium name="DOE Joint Genome Institute"/>
            <person name="Mondo S.J."/>
            <person name="Dannebaum R.O."/>
            <person name="Kuo R.C."/>
            <person name="Louie K.B."/>
            <person name="Bewick A.J."/>
            <person name="Labutti K."/>
            <person name="Haridas S."/>
            <person name="Kuo A."/>
            <person name="Salamov A."/>
            <person name="Ahrendt S.R."/>
            <person name="Lau R."/>
            <person name="Bowen B.P."/>
            <person name="Lipzen A."/>
            <person name="Sullivan W."/>
            <person name="Andreopoulos W.B."/>
            <person name="Clum A."/>
            <person name="Lindquist E."/>
            <person name="Daum C."/>
            <person name="Northen T.R."/>
            <person name="Ramamoorthy G."/>
            <person name="Schmitz R.J."/>
            <person name="Gryganskyi A."/>
            <person name="Culley D."/>
            <person name="Magnuson J."/>
            <person name="James T.Y."/>
            <person name="O'Malley M.A."/>
            <person name="Stajich J.E."/>
            <person name="Spatafora J.W."/>
            <person name="Visel A."/>
            <person name="Grigoriev I.V."/>
        </authorList>
    </citation>
    <scope>NUCLEOTIDE SEQUENCE [LARGE SCALE GENOMIC DNA]</scope>
    <source>
        <strain evidence="5 6">NRRL Y-17943</strain>
    </source>
</reference>
<dbReference type="GO" id="GO:0005762">
    <property type="term" value="C:mitochondrial large ribosomal subunit"/>
    <property type="evidence" value="ECO:0007669"/>
    <property type="project" value="TreeGrafter"/>
</dbReference>
<dbReference type="PANTHER" id="PTHR11761:SF3">
    <property type="entry name" value="LARGE RIBOSOMAL SUBUNIT PROTEIN UL14M"/>
    <property type="match status" value="1"/>
</dbReference>
<dbReference type="HAMAP" id="MF_01367">
    <property type="entry name" value="Ribosomal_uL14"/>
    <property type="match status" value="1"/>
</dbReference>
<protein>
    <submittedName>
        <fullName evidence="5">Putative mitochondrial 54S ribosomal protein YmL38/YmL34</fullName>
    </submittedName>
</protein>
<keyword evidence="3 4" id="KW-0687">Ribonucleoprotein</keyword>
<evidence type="ECO:0000256" key="3">
    <source>
        <dbReference type="ARBA" id="ARBA00023274"/>
    </source>
</evidence>
<comment type="caution">
    <text evidence="5">The sequence shown here is derived from an EMBL/GenBank/DDBJ whole genome shotgun (WGS) entry which is preliminary data.</text>
</comment>
<dbReference type="GO" id="GO:0003735">
    <property type="term" value="F:structural constituent of ribosome"/>
    <property type="evidence" value="ECO:0007669"/>
    <property type="project" value="InterPro"/>
</dbReference>
<name>A0A1Y1UD33_9TREE</name>
<keyword evidence="2 4" id="KW-0689">Ribosomal protein</keyword>
<dbReference type="AlphaFoldDB" id="A0A1Y1UD33"/>
<evidence type="ECO:0000256" key="2">
    <source>
        <dbReference type="ARBA" id="ARBA00022980"/>
    </source>
</evidence>
<dbReference type="InterPro" id="IPR000218">
    <property type="entry name" value="Ribosomal_uL14"/>
</dbReference>
<dbReference type="GeneID" id="33558373"/>